<dbReference type="InterPro" id="IPR036291">
    <property type="entry name" value="NAD(P)-bd_dom_sf"/>
</dbReference>
<sequence length="96" mass="10084">MGRLGPPSELAATIAFLWDHSSLTTGQVLTVDGGATITAPGMAPSDRNRTPSCLATSISRNLKGHRERPSYGGRAAQPTPTATCFHHHPIPSDHDG</sequence>
<accession>A0AAX1JCL4</accession>
<dbReference type="RefSeq" id="WP_085074393.1">
    <property type="nucleotide sequence ID" value="NZ_CP045075.1"/>
</dbReference>
<name>A0AAX1JCL4_9MYCO</name>
<gene>
    <name evidence="2" type="ORF">I2456_00490</name>
</gene>
<dbReference type="EMBL" id="CP065047">
    <property type="protein sequence ID" value="QPI38108.1"/>
    <property type="molecule type" value="Genomic_DNA"/>
</dbReference>
<protein>
    <recommendedName>
        <fullName evidence="4">SDR family oxidoreductase</fullName>
    </recommendedName>
</protein>
<dbReference type="KEGG" id="mku:I2456_00490"/>
<organism evidence="2 3">
    <name type="scientific">Mycobacterium kubicae</name>
    <dbReference type="NCBI Taxonomy" id="120959"/>
    <lineage>
        <taxon>Bacteria</taxon>
        <taxon>Bacillati</taxon>
        <taxon>Actinomycetota</taxon>
        <taxon>Actinomycetes</taxon>
        <taxon>Mycobacteriales</taxon>
        <taxon>Mycobacteriaceae</taxon>
        <taxon>Mycobacterium</taxon>
        <taxon>Mycobacterium simiae complex</taxon>
    </lineage>
</organism>
<reference evidence="2" key="1">
    <citation type="submission" date="2020-11" db="EMBL/GenBank/DDBJ databases">
        <title>Intraspecies plasmid and genomic variation of Mycobacterium kubicae revealed by the complete genome sequences of two clinical isolates.</title>
        <authorList>
            <person name="Hendrix J.R."/>
            <person name="Epperson L.E."/>
            <person name="Honda J.R."/>
            <person name="Strong M."/>
        </authorList>
    </citation>
    <scope>NUCLEOTIDE SEQUENCE</scope>
    <source>
        <strain evidence="2">JCM 13573</strain>
    </source>
</reference>
<evidence type="ECO:0000313" key="3">
    <source>
        <dbReference type="Proteomes" id="UP000663583"/>
    </source>
</evidence>
<dbReference type="SUPFAM" id="SSF51735">
    <property type="entry name" value="NAD(P)-binding Rossmann-fold domains"/>
    <property type="match status" value="1"/>
</dbReference>
<dbReference type="Proteomes" id="UP000663583">
    <property type="component" value="Chromosome"/>
</dbReference>
<evidence type="ECO:0000313" key="2">
    <source>
        <dbReference type="EMBL" id="QPI38108.1"/>
    </source>
</evidence>
<evidence type="ECO:0008006" key="4">
    <source>
        <dbReference type="Google" id="ProtNLM"/>
    </source>
</evidence>
<dbReference type="AlphaFoldDB" id="A0AAX1JCL4"/>
<proteinExistence type="predicted"/>
<dbReference type="Gene3D" id="3.40.50.720">
    <property type="entry name" value="NAD(P)-binding Rossmann-like Domain"/>
    <property type="match status" value="1"/>
</dbReference>
<feature type="region of interest" description="Disordered" evidence="1">
    <location>
        <begin position="62"/>
        <end position="96"/>
    </location>
</feature>
<evidence type="ECO:0000256" key="1">
    <source>
        <dbReference type="SAM" id="MobiDB-lite"/>
    </source>
</evidence>